<dbReference type="GO" id="GO:0009190">
    <property type="term" value="P:cyclic nucleotide biosynthetic process"/>
    <property type="evidence" value="ECO:0007669"/>
    <property type="project" value="InterPro"/>
</dbReference>
<dbReference type="Gene3D" id="3.30.70.1230">
    <property type="entry name" value="Nucleotide cyclase"/>
    <property type="match status" value="1"/>
</dbReference>
<accession>A0A545UH98</accession>
<dbReference type="GO" id="GO:0035556">
    <property type="term" value="P:intracellular signal transduction"/>
    <property type="evidence" value="ECO:0007669"/>
    <property type="project" value="InterPro"/>
</dbReference>
<dbReference type="PROSITE" id="PS50125">
    <property type="entry name" value="GUANYLATE_CYCLASE_2"/>
    <property type="match status" value="1"/>
</dbReference>
<dbReference type="Pfam" id="PF00498">
    <property type="entry name" value="FHA"/>
    <property type="match status" value="1"/>
</dbReference>
<dbReference type="Pfam" id="PF00211">
    <property type="entry name" value="Guanylate_cyc"/>
    <property type="match status" value="1"/>
</dbReference>
<dbReference type="InterPro" id="IPR001054">
    <property type="entry name" value="A/G_cyclase"/>
</dbReference>
<feature type="domain" description="Guanylate cyclase" evidence="2">
    <location>
        <begin position="9"/>
        <end position="120"/>
    </location>
</feature>
<evidence type="ECO:0000259" key="2">
    <source>
        <dbReference type="PROSITE" id="PS50125"/>
    </source>
</evidence>
<dbReference type="OrthoDB" id="9806704at2"/>
<dbReference type="Proteomes" id="UP000315439">
    <property type="component" value="Unassembled WGS sequence"/>
</dbReference>
<name>A0A545UH98_9GAMM</name>
<comment type="caution">
    <text evidence="3">The sequence shown here is derived from an EMBL/GenBank/DDBJ whole genome shotgun (WGS) entry which is preliminary data.</text>
</comment>
<proteinExistence type="predicted"/>
<dbReference type="AlphaFoldDB" id="A0A545UH98"/>
<dbReference type="RefSeq" id="WP_142892270.1">
    <property type="nucleotide sequence ID" value="NZ_ML660161.1"/>
</dbReference>
<dbReference type="InterPro" id="IPR000253">
    <property type="entry name" value="FHA_dom"/>
</dbReference>
<evidence type="ECO:0000259" key="1">
    <source>
        <dbReference type="PROSITE" id="PS50006"/>
    </source>
</evidence>
<dbReference type="SUPFAM" id="SSF49879">
    <property type="entry name" value="SMAD/FHA domain"/>
    <property type="match status" value="1"/>
</dbReference>
<reference evidence="3 4" key="1">
    <citation type="submission" date="2019-07" db="EMBL/GenBank/DDBJ databases">
        <title>Draft genome for Aliikangiella sp. M105.</title>
        <authorList>
            <person name="Wang G."/>
        </authorList>
    </citation>
    <scope>NUCLEOTIDE SEQUENCE [LARGE SCALE GENOMIC DNA]</scope>
    <source>
        <strain evidence="3 4">M105</strain>
    </source>
</reference>
<dbReference type="PROSITE" id="PS50006">
    <property type="entry name" value="FHA_DOMAIN"/>
    <property type="match status" value="1"/>
</dbReference>
<dbReference type="PANTHER" id="PTHR43081">
    <property type="entry name" value="ADENYLATE CYCLASE, TERMINAL-DIFFERENTIATION SPECIFIC-RELATED"/>
    <property type="match status" value="1"/>
</dbReference>
<dbReference type="SUPFAM" id="SSF55073">
    <property type="entry name" value="Nucleotide cyclase"/>
    <property type="match status" value="1"/>
</dbReference>
<dbReference type="SMART" id="SM00240">
    <property type="entry name" value="FHA"/>
    <property type="match status" value="1"/>
</dbReference>
<gene>
    <name evidence="3" type="ORF">FLL46_04475</name>
</gene>
<dbReference type="EMBL" id="VIKS01000003">
    <property type="protein sequence ID" value="TQV88793.1"/>
    <property type="molecule type" value="Genomic_DNA"/>
</dbReference>
<dbReference type="PANTHER" id="PTHR43081:SF1">
    <property type="entry name" value="ADENYLATE CYCLASE, TERMINAL-DIFFERENTIATION SPECIFIC"/>
    <property type="match status" value="1"/>
</dbReference>
<dbReference type="InterPro" id="IPR029787">
    <property type="entry name" value="Nucleotide_cyclase"/>
</dbReference>
<protein>
    <submittedName>
        <fullName evidence="3">Adenylate/guanylate cyclase domain-containing protein</fullName>
    </submittedName>
</protein>
<keyword evidence="4" id="KW-1185">Reference proteome</keyword>
<dbReference type="InterPro" id="IPR050697">
    <property type="entry name" value="Adenylyl/Guanylyl_Cyclase_3/4"/>
</dbReference>
<evidence type="ECO:0000313" key="3">
    <source>
        <dbReference type="EMBL" id="TQV88793.1"/>
    </source>
</evidence>
<dbReference type="CDD" id="cd00060">
    <property type="entry name" value="FHA"/>
    <property type="match status" value="1"/>
</dbReference>
<evidence type="ECO:0000313" key="4">
    <source>
        <dbReference type="Proteomes" id="UP000315439"/>
    </source>
</evidence>
<dbReference type="GO" id="GO:0004016">
    <property type="term" value="F:adenylate cyclase activity"/>
    <property type="evidence" value="ECO:0007669"/>
    <property type="project" value="UniProtKB-ARBA"/>
</dbReference>
<sequence length="301" mass="33377">MIRRPLNKTILFADIGGSSALYKAAGNLVAKNTIDSILVALRKITQEHKGKVIKDIGDEIMTCFDSCAMCVHAAAAMQYKLTNFVNQHQLTLSIGIGFGEVIKENSDLFGEAVNDAAFLTNLAKGGQILITKDAFQQLDTTSKAIIREFDKIKIKGAEESSVIYRVFWQGEEFSDKETRLMSSDIINEELNAVALTIEYEGSTQIIDASDSPFIIGRDPQRCDLLIDGSQVSREHCKIEYSRGKFVLIDHSTNGCYLSAENKDEFYIRREEYPLVGSTILSLGLPIEQAQDGVIKFSTVIE</sequence>
<dbReference type="Gene3D" id="2.60.200.20">
    <property type="match status" value="1"/>
</dbReference>
<organism evidence="3 4">
    <name type="scientific">Aliikangiella coralliicola</name>
    <dbReference type="NCBI Taxonomy" id="2592383"/>
    <lineage>
        <taxon>Bacteria</taxon>
        <taxon>Pseudomonadati</taxon>
        <taxon>Pseudomonadota</taxon>
        <taxon>Gammaproteobacteria</taxon>
        <taxon>Oceanospirillales</taxon>
        <taxon>Pleioneaceae</taxon>
        <taxon>Aliikangiella</taxon>
    </lineage>
</organism>
<dbReference type="InterPro" id="IPR008984">
    <property type="entry name" value="SMAD_FHA_dom_sf"/>
</dbReference>
<dbReference type="CDD" id="cd07302">
    <property type="entry name" value="CHD"/>
    <property type="match status" value="1"/>
</dbReference>
<feature type="domain" description="FHA" evidence="1">
    <location>
        <begin position="213"/>
        <end position="262"/>
    </location>
</feature>